<dbReference type="Gene3D" id="3.40.50.720">
    <property type="entry name" value="NAD(P)-binding Rossmann-like Domain"/>
    <property type="match status" value="1"/>
</dbReference>
<reference evidence="3" key="1">
    <citation type="submission" date="2021-01" db="EMBL/GenBank/DDBJ databases">
        <title>Caligus Genome Assembly.</title>
        <authorList>
            <person name="Gallardo-Escarate C."/>
        </authorList>
    </citation>
    <scope>NUCLEOTIDE SEQUENCE [LARGE SCALE GENOMIC DNA]</scope>
</reference>
<gene>
    <name evidence="2" type="ORF">FKW44_005913</name>
</gene>
<keyword evidence="3" id="KW-1185">Reference proteome</keyword>
<dbReference type="OrthoDB" id="338614at2759"/>
<organism evidence="2 3">
    <name type="scientific">Caligus rogercresseyi</name>
    <name type="common">Sea louse</name>
    <dbReference type="NCBI Taxonomy" id="217165"/>
    <lineage>
        <taxon>Eukaryota</taxon>
        <taxon>Metazoa</taxon>
        <taxon>Ecdysozoa</taxon>
        <taxon>Arthropoda</taxon>
        <taxon>Crustacea</taxon>
        <taxon>Multicrustacea</taxon>
        <taxon>Hexanauplia</taxon>
        <taxon>Copepoda</taxon>
        <taxon>Siphonostomatoida</taxon>
        <taxon>Caligidae</taxon>
        <taxon>Caligus</taxon>
    </lineage>
</organism>
<proteinExistence type="predicted"/>
<name>A0A7T8KCL2_CALRO</name>
<accession>A0A7T8KCL2</accession>
<sequence length="72" mass="7748">MSLVQHEKGGYAPTTGDGDSGGVLGSVPHSIRGSANTFTQFSPTTPAFDRCTACSPKVVKEFEEHKFDFVKR</sequence>
<protein>
    <submittedName>
        <fullName evidence="2">Ubiquitinlike modifieractivating enzyme ATG7like</fullName>
    </submittedName>
</protein>
<evidence type="ECO:0000313" key="2">
    <source>
        <dbReference type="EMBL" id="QQP53431.1"/>
    </source>
</evidence>
<dbReference type="EMBL" id="CP045893">
    <property type="protein sequence ID" value="QQP53431.1"/>
    <property type="molecule type" value="Genomic_DNA"/>
</dbReference>
<evidence type="ECO:0000313" key="3">
    <source>
        <dbReference type="Proteomes" id="UP000595437"/>
    </source>
</evidence>
<evidence type="ECO:0000256" key="1">
    <source>
        <dbReference type="SAM" id="MobiDB-lite"/>
    </source>
</evidence>
<feature type="non-terminal residue" evidence="2">
    <location>
        <position position="72"/>
    </location>
</feature>
<dbReference type="Proteomes" id="UP000595437">
    <property type="component" value="Chromosome 4"/>
</dbReference>
<dbReference type="AlphaFoldDB" id="A0A7T8KCL2"/>
<feature type="region of interest" description="Disordered" evidence="1">
    <location>
        <begin position="1"/>
        <end position="29"/>
    </location>
</feature>